<dbReference type="Pfam" id="PF02350">
    <property type="entry name" value="Epimerase_2"/>
    <property type="match status" value="1"/>
</dbReference>
<dbReference type="EC" id="5.1.3.14" evidence="3"/>
<accession>A0AB39JF40</accession>
<keyword evidence="1" id="KW-0413">Isomerase</keyword>
<reference evidence="5" key="1">
    <citation type="submission" date="2024-03" db="EMBL/GenBank/DDBJ databases">
        <title>Eukaryotic viruses encode the ribosomal protein eL40.</title>
        <authorList>
            <person name="Thomy J."/>
            <person name="Schvarcz C.R."/>
            <person name="McBeain K.A."/>
            <person name="Edwards K.F."/>
            <person name="Steward G.F."/>
        </authorList>
    </citation>
    <scope>NUCLEOTIDE SEQUENCE</scope>
    <source>
        <strain evidence="5">FloV-SA2</strain>
    </source>
</reference>
<proteinExistence type="inferred from homology"/>
<dbReference type="Gene3D" id="3.40.50.2000">
    <property type="entry name" value="Glycogen Phosphorylase B"/>
    <property type="match status" value="2"/>
</dbReference>
<dbReference type="InterPro" id="IPR003331">
    <property type="entry name" value="UDP_GlcNAc_Epimerase_2_dom"/>
</dbReference>
<dbReference type="GO" id="GO:0008761">
    <property type="term" value="F:UDP-N-acetylglucosamine 2-epimerase activity"/>
    <property type="evidence" value="ECO:0007669"/>
    <property type="project" value="UniProtKB-EC"/>
</dbReference>
<dbReference type="InterPro" id="IPR029767">
    <property type="entry name" value="WecB-like"/>
</dbReference>
<evidence type="ECO:0000313" key="5">
    <source>
        <dbReference type="EMBL" id="XDO02296.1"/>
    </source>
</evidence>
<dbReference type="NCBIfam" id="TIGR00236">
    <property type="entry name" value="wecB"/>
    <property type="match status" value="1"/>
</dbReference>
<evidence type="ECO:0000256" key="3">
    <source>
        <dbReference type="ARBA" id="ARBA00038858"/>
    </source>
</evidence>
<evidence type="ECO:0000259" key="4">
    <source>
        <dbReference type="Pfam" id="PF02350"/>
    </source>
</evidence>
<name>A0AB39JF40_9VIRU</name>
<sequence length="345" mass="40122">MYLICFGTRPELIKIIPIIMKFKEKNISFKTLFSGQHEDLIKDFYKYIDNPDFTFTDIMERGQSLNDLSSKILLKSKELFYNNTFSNIIVQGDTTTAYTLSLSAFHFKIPVIHLEAGLRTNNKYSPFPEEINRRLISQIASIHLCPTQKSIENLHNENIKENVFLTGNTIVDMYDYIQKHTNPDVFIKKLIKENEKYYVVTLHRRENRGDKIKNMWDQLNKLSNKYKFIYISHPSLPESKEILNKNINVLEPQNYENMIHLVLNSSGIITDSGGLQEEAVCAMKKVLVCRDTTERPETIECGIGKLIDTKIIENICFFEEDLIDMVDNPYGSNVCEKVFKYLTNN</sequence>
<evidence type="ECO:0000256" key="1">
    <source>
        <dbReference type="ARBA" id="ARBA00023235"/>
    </source>
</evidence>
<feature type="domain" description="UDP-N-acetylglucosamine 2-epimerase" evidence="4">
    <location>
        <begin position="24"/>
        <end position="332"/>
    </location>
</feature>
<dbReference type="PANTHER" id="PTHR43174:SF2">
    <property type="entry name" value="UDP-N-ACETYLGLUCOSAMINE 2-EPIMERASE"/>
    <property type="match status" value="1"/>
</dbReference>
<comment type="similarity">
    <text evidence="2">Belongs to the UDP-N-acetylglucosamine 2-epimerase family.</text>
</comment>
<protein>
    <recommendedName>
        <fullName evidence="3">UDP-N-acetylglucosamine 2-epimerase (non-hydrolyzing)</fullName>
        <ecNumber evidence="3">5.1.3.14</ecNumber>
    </recommendedName>
</protein>
<dbReference type="SUPFAM" id="SSF53756">
    <property type="entry name" value="UDP-Glycosyltransferase/glycogen phosphorylase"/>
    <property type="match status" value="1"/>
</dbReference>
<dbReference type="PANTHER" id="PTHR43174">
    <property type="entry name" value="UDP-N-ACETYLGLUCOSAMINE 2-EPIMERASE"/>
    <property type="match status" value="1"/>
</dbReference>
<dbReference type="EMBL" id="PP542043">
    <property type="protein sequence ID" value="XDO02296.1"/>
    <property type="molecule type" value="Genomic_DNA"/>
</dbReference>
<organism evidence="5">
    <name type="scientific">Florenciella sp. virus SA2</name>
    <dbReference type="NCBI Taxonomy" id="3240092"/>
    <lineage>
        <taxon>Viruses</taxon>
    </lineage>
</organism>
<gene>
    <name evidence="5" type="ORF">FloV-SA2_00478</name>
</gene>
<evidence type="ECO:0000256" key="2">
    <source>
        <dbReference type="ARBA" id="ARBA00038209"/>
    </source>
</evidence>
<dbReference type="CDD" id="cd03786">
    <property type="entry name" value="GTB_UDP-GlcNAc_2-Epimerase"/>
    <property type="match status" value="1"/>
</dbReference>